<feature type="region of interest" description="Disordered" evidence="1">
    <location>
        <begin position="65"/>
        <end position="104"/>
    </location>
</feature>
<gene>
    <name evidence="2" type="ORF">VitviT2T_001604</name>
</gene>
<proteinExistence type="predicted"/>
<dbReference type="Proteomes" id="UP001227230">
    <property type="component" value="Chromosome 1"/>
</dbReference>
<sequence length="104" mass="11099">MYTSSGMPIYDVDVVLGCKEQLLHQKTAVASSSDAHFCFGNSAAIGGVELTRLLMTCMKASGQEHFGHGSQTPQSVIQRRDNGPEASQLAASEQIASGTPKYCY</sequence>
<name>A0ABY9BGF9_VITVI</name>
<reference evidence="2 3" key="1">
    <citation type="journal article" date="2023" name="Hortic Res">
        <title>The complete reference genome for grapevine (Vitis vinifera L.) genetics and breeding.</title>
        <authorList>
            <person name="Shi X."/>
            <person name="Cao S."/>
            <person name="Wang X."/>
            <person name="Huang S."/>
            <person name="Wang Y."/>
            <person name="Liu Z."/>
            <person name="Liu W."/>
            <person name="Leng X."/>
            <person name="Peng Y."/>
            <person name="Wang N."/>
            <person name="Wang Y."/>
            <person name="Ma Z."/>
            <person name="Xu X."/>
            <person name="Zhang F."/>
            <person name="Xue H."/>
            <person name="Zhong H."/>
            <person name="Wang Y."/>
            <person name="Zhang K."/>
            <person name="Velt A."/>
            <person name="Avia K."/>
            <person name="Holtgrawe D."/>
            <person name="Grimplet J."/>
            <person name="Matus J.T."/>
            <person name="Ware D."/>
            <person name="Wu X."/>
            <person name="Wang H."/>
            <person name="Liu C."/>
            <person name="Fang Y."/>
            <person name="Rustenholz C."/>
            <person name="Cheng Z."/>
            <person name="Xiao H."/>
            <person name="Zhou Y."/>
        </authorList>
    </citation>
    <scope>NUCLEOTIDE SEQUENCE [LARGE SCALE GENOMIC DNA]</scope>
    <source>
        <strain evidence="3">cv. Pinot noir / PN40024</strain>
        <tissue evidence="2">Leaf</tissue>
    </source>
</reference>
<protein>
    <submittedName>
        <fullName evidence="2">Uncharacterized protein</fullName>
    </submittedName>
</protein>
<evidence type="ECO:0000313" key="2">
    <source>
        <dbReference type="EMBL" id="WJZ81784.1"/>
    </source>
</evidence>
<accession>A0ABY9BGF9</accession>
<organism evidence="2 3">
    <name type="scientific">Vitis vinifera</name>
    <name type="common">Grape</name>
    <dbReference type="NCBI Taxonomy" id="29760"/>
    <lineage>
        <taxon>Eukaryota</taxon>
        <taxon>Viridiplantae</taxon>
        <taxon>Streptophyta</taxon>
        <taxon>Embryophyta</taxon>
        <taxon>Tracheophyta</taxon>
        <taxon>Spermatophyta</taxon>
        <taxon>Magnoliopsida</taxon>
        <taxon>eudicotyledons</taxon>
        <taxon>Gunneridae</taxon>
        <taxon>Pentapetalae</taxon>
        <taxon>rosids</taxon>
        <taxon>Vitales</taxon>
        <taxon>Vitaceae</taxon>
        <taxon>Viteae</taxon>
        <taxon>Vitis</taxon>
    </lineage>
</organism>
<evidence type="ECO:0000313" key="3">
    <source>
        <dbReference type="Proteomes" id="UP001227230"/>
    </source>
</evidence>
<dbReference type="EMBL" id="CP126648">
    <property type="protein sequence ID" value="WJZ81784.1"/>
    <property type="molecule type" value="Genomic_DNA"/>
</dbReference>
<evidence type="ECO:0000256" key="1">
    <source>
        <dbReference type="SAM" id="MobiDB-lite"/>
    </source>
</evidence>
<keyword evidence="3" id="KW-1185">Reference proteome</keyword>